<dbReference type="RefSeq" id="WP_258822406.1">
    <property type="nucleotide sequence ID" value="NZ_JANUHB010000002.1"/>
</dbReference>
<dbReference type="EMBL" id="JANUHB010000002">
    <property type="protein sequence ID" value="MCS0808642.1"/>
    <property type="molecule type" value="Genomic_DNA"/>
</dbReference>
<comment type="caution">
    <text evidence="1">The sequence shown here is derived from an EMBL/GenBank/DDBJ whole genome shotgun (WGS) entry which is preliminary data.</text>
</comment>
<dbReference type="Pfam" id="PF14354">
    <property type="entry name" value="Lar_restr_allev"/>
    <property type="match status" value="1"/>
</dbReference>
<reference evidence="1 2" key="1">
    <citation type="submission" date="2022-08" db="EMBL/GenBank/DDBJ databases">
        <title>Reclassification of Massilia species as members of the genera Telluria, Duganella, Pseudoduganella, Mokoshia gen. nov. and Zemynaea gen. nov. using orthogonal and non-orthogonal genome-based approaches.</title>
        <authorList>
            <person name="Bowman J.P."/>
        </authorList>
    </citation>
    <scope>NUCLEOTIDE SEQUENCE [LARGE SCALE GENOMIC DNA]</scope>
    <source>
        <strain evidence="1 2">JCM 31605</strain>
    </source>
</reference>
<evidence type="ECO:0000313" key="1">
    <source>
        <dbReference type="EMBL" id="MCS0808642.1"/>
    </source>
</evidence>
<protein>
    <submittedName>
        <fullName evidence="1">Lar family restriction alleviation protein</fullName>
    </submittedName>
</protein>
<accession>A0ABT2DBI4</accession>
<name>A0ABT2DBI4_9BURK</name>
<evidence type="ECO:0000313" key="2">
    <source>
        <dbReference type="Proteomes" id="UP001206126"/>
    </source>
</evidence>
<keyword evidence="2" id="KW-1185">Reference proteome</keyword>
<proteinExistence type="predicted"/>
<sequence>MTTTTHTDTPDSSATSGNLLPCPFCGSQPKLQTDGESGYWIECTNSACGSSTNMRIALMDSVDGLLAEQWNRRATPAPQAATTEQAEDASYAWMASEQQKGRTVSNAMREAYCEGLLASPAATTASASGEREAALEEAAKLCERQNDTEWPTPLGCAKAIRILKGSAPAPSREAAGQRIDRRESIADNPDAMIILTQNYPREDKIRIVDAHTERNVRAALAGREVAGVDWLGLALELEAQAKSVESQSVERAMAAAAHGLRLMGAGRATAPLDERSLEAAWDKYRNGADLSLRKATAFTAGYRAALAQPAAPVVDGELPPLPKPKYAADDLADIFTADQMREYGAACAAAARSAPVAPEGWKVVPKDPKTGTMLHRAWLALAGDNQPRCTEMCRIYDAMLAAAPSHPEPAGGAA</sequence>
<gene>
    <name evidence="1" type="ORF">NX774_12000</name>
</gene>
<dbReference type="Proteomes" id="UP001206126">
    <property type="component" value="Unassembled WGS sequence"/>
</dbReference>
<organism evidence="1 2">
    <name type="scientific">Massilia agilis</name>
    <dbReference type="NCBI Taxonomy" id="1811226"/>
    <lineage>
        <taxon>Bacteria</taxon>
        <taxon>Pseudomonadati</taxon>
        <taxon>Pseudomonadota</taxon>
        <taxon>Betaproteobacteria</taxon>
        <taxon>Burkholderiales</taxon>
        <taxon>Oxalobacteraceae</taxon>
        <taxon>Telluria group</taxon>
        <taxon>Massilia</taxon>
    </lineage>
</organism>